<dbReference type="Pfam" id="PF25431">
    <property type="entry name" value="zf-C17orf113"/>
    <property type="match status" value="1"/>
</dbReference>
<evidence type="ECO:0000313" key="3">
    <source>
        <dbReference type="EMBL" id="ADE77924.1"/>
    </source>
</evidence>
<dbReference type="InterPro" id="IPR057456">
    <property type="entry name" value="Znf_C17orf113"/>
</dbReference>
<dbReference type="AlphaFoldDB" id="D5AEF5"/>
<accession>D5AEF5</accession>
<dbReference type="EMBL" id="BT124689">
    <property type="protein sequence ID" value="ADE77924.1"/>
    <property type="molecule type" value="mRNA"/>
</dbReference>
<organism evidence="3">
    <name type="scientific">Picea sitchensis</name>
    <name type="common">Sitka spruce</name>
    <name type="synonym">Pinus sitchensis</name>
    <dbReference type="NCBI Taxonomy" id="3332"/>
    <lineage>
        <taxon>Eukaryota</taxon>
        <taxon>Viridiplantae</taxon>
        <taxon>Streptophyta</taxon>
        <taxon>Embryophyta</taxon>
        <taxon>Tracheophyta</taxon>
        <taxon>Spermatophyta</taxon>
        <taxon>Pinopsida</taxon>
        <taxon>Pinidae</taxon>
        <taxon>Conifers I</taxon>
        <taxon>Pinales</taxon>
        <taxon>Pinaceae</taxon>
        <taxon>Picea</taxon>
    </lineage>
</organism>
<sequence length="286" mass="32065">MVNLYTNAAASLLENPIEGGSCIELGSTNDVLQVDCIQAGLERDYDNAEQEEEEDVLYDTSKQPKRKRHRGPRLWKEKWQELYPWASLRKVKGEDRMFCTLCEAHGSTSTRNAFRVEGSCNFQPSALATHENSCAHKNACLSRRAWTETNNIEMNAKNSGMESGIQGMLPPVSDSVAIAYQLSCMANMLEAVVTREDFHHLRADLHLMQRSEDARRINAFCVPTDPLVPVPTLDGSIPDNLPGSLAEMMLLPSDHIEALLMEYKLPIHGTQEAKLRRLKAHLGFRG</sequence>
<name>D5AEF5_PICSI</name>
<feature type="domain" description="C17orf113 probable zinc finger" evidence="2">
    <location>
        <begin position="83"/>
        <end position="140"/>
    </location>
</feature>
<protein>
    <recommendedName>
        <fullName evidence="2">C17orf113 probable zinc finger domain-containing protein</fullName>
    </recommendedName>
</protein>
<evidence type="ECO:0000259" key="2">
    <source>
        <dbReference type="Pfam" id="PF25431"/>
    </source>
</evidence>
<proteinExistence type="evidence at transcript level"/>
<feature type="region of interest" description="Disordered" evidence="1">
    <location>
        <begin position="47"/>
        <end position="70"/>
    </location>
</feature>
<feature type="compositionally biased region" description="Acidic residues" evidence="1">
    <location>
        <begin position="47"/>
        <end position="57"/>
    </location>
</feature>
<evidence type="ECO:0000256" key="1">
    <source>
        <dbReference type="SAM" id="MobiDB-lite"/>
    </source>
</evidence>
<reference evidence="3" key="1">
    <citation type="submission" date="2010-04" db="EMBL/GenBank/DDBJ databases">
        <authorList>
            <person name="Reid K.E."/>
            <person name="Liao N."/>
            <person name="Chan S."/>
            <person name="Docking R."/>
            <person name="Taylor G."/>
            <person name="Moore R."/>
            <person name="Mayo M."/>
            <person name="Munro S."/>
            <person name="King J."/>
            <person name="Yanchuk A."/>
            <person name="Holt R."/>
            <person name="Jones S."/>
            <person name="Marra M."/>
            <person name="Ritland C.E."/>
            <person name="Ritland K."/>
            <person name="Bohlmann J."/>
        </authorList>
    </citation>
    <scope>NUCLEOTIDE SEQUENCE</scope>
    <source>
        <tissue evidence="3">Bud</tissue>
    </source>
</reference>